<sequence>MQRGRGVRPAILVLAMVAPAIFAVGLLIAEVTGYEQQARSGGRRAAKIKAAERWRDAPVMLFRTPVPAPPHPDFEYQGLAPALGLSRVAGAAELGCAAADLADGQRVGEGRSERCAGRGPEEVGVAARPGTAPVGKARGAERSGMGDGHGRRAERAGRVPQVPVALRGVRTPRRPGIPKGEAKRVGAGTSAVARRHRVGVHPSSVPSAPGGKVEAARRGGQQAAAAEDVQGSGASARRGERGASAGDGSWGTSAGEPDPEPSGEWRSGGNERRAVSPREGSSAHVTPGAWRSAETVAGPPDWWARRRRGFSGMGVQDIPGCDSSVA</sequence>
<dbReference type="Proteomes" id="UP000645217">
    <property type="component" value="Unassembled WGS sequence"/>
</dbReference>
<feature type="compositionally biased region" description="Basic and acidic residues" evidence="1">
    <location>
        <begin position="148"/>
        <end position="157"/>
    </location>
</feature>
<name>A0A917VVU3_9ACTN</name>
<dbReference type="EMBL" id="BMNT01000064">
    <property type="protein sequence ID" value="GGL19209.1"/>
    <property type="molecule type" value="Genomic_DNA"/>
</dbReference>
<evidence type="ECO:0000313" key="2">
    <source>
        <dbReference type="EMBL" id="GGL19209.1"/>
    </source>
</evidence>
<reference evidence="2" key="2">
    <citation type="submission" date="2020-09" db="EMBL/GenBank/DDBJ databases">
        <authorList>
            <person name="Sun Q."/>
            <person name="Ohkuma M."/>
        </authorList>
    </citation>
    <scope>NUCLEOTIDE SEQUENCE</scope>
    <source>
        <strain evidence="2">JCM 13064</strain>
    </source>
</reference>
<feature type="compositionally biased region" description="Low complexity" evidence="1">
    <location>
        <begin position="218"/>
        <end position="247"/>
    </location>
</feature>
<protein>
    <submittedName>
        <fullName evidence="2">Uncharacterized protein</fullName>
    </submittedName>
</protein>
<evidence type="ECO:0000256" key="1">
    <source>
        <dbReference type="SAM" id="MobiDB-lite"/>
    </source>
</evidence>
<proteinExistence type="predicted"/>
<feature type="region of interest" description="Disordered" evidence="1">
    <location>
        <begin position="110"/>
        <end position="306"/>
    </location>
</feature>
<feature type="compositionally biased region" description="Basic and acidic residues" evidence="1">
    <location>
        <begin position="110"/>
        <end position="121"/>
    </location>
</feature>
<reference evidence="2" key="1">
    <citation type="journal article" date="2014" name="Int. J. Syst. Evol. Microbiol.">
        <title>Complete genome sequence of Corynebacterium casei LMG S-19264T (=DSM 44701T), isolated from a smear-ripened cheese.</title>
        <authorList>
            <consortium name="US DOE Joint Genome Institute (JGI-PGF)"/>
            <person name="Walter F."/>
            <person name="Albersmeier A."/>
            <person name="Kalinowski J."/>
            <person name="Ruckert C."/>
        </authorList>
    </citation>
    <scope>NUCLEOTIDE SEQUENCE</scope>
    <source>
        <strain evidence="2">JCM 13064</strain>
    </source>
</reference>
<dbReference type="AlphaFoldDB" id="A0A917VVU3"/>
<accession>A0A917VVU3</accession>
<keyword evidence="3" id="KW-1185">Reference proteome</keyword>
<organism evidence="2 3">
    <name type="scientific">Sphaerisporangium melleum</name>
    <dbReference type="NCBI Taxonomy" id="321316"/>
    <lineage>
        <taxon>Bacteria</taxon>
        <taxon>Bacillati</taxon>
        <taxon>Actinomycetota</taxon>
        <taxon>Actinomycetes</taxon>
        <taxon>Streptosporangiales</taxon>
        <taxon>Streptosporangiaceae</taxon>
        <taxon>Sphaerisporangium</taxon>
    </lineage>
</organism>
<comment type="caution">
    <text evidence="2">The sequence shown here is derived from an EMBL/GenBank/DDBJ whole genome shotgun (WGS) entry which is preliminary data.</text>
</comment>
<evidence type="ECO:0000313" key="3">
    <source>
        <dbReference type="Proteomes" id="UP000645217"/>
    </source>
</evidence>
<gene>
    <name evidence="2" type="ORF">GCM10007964_71540</name>
</gene>